<name>A0A4Z1T4E3_GIAMU</name>
<evidence type="ECO:0000313" key="3">
    <source>
        <dbReference type="Proteomes" id="UP000315496"/>
    </source>
</evidence>
<feature type="coiled-coil region" evidence="1">
    <location>
        <begin position="61"/>
        <end position="88"/>
    </location>
</feature>
<protein>
    <submittedName>
        <fullName evidence="2">Uncharacterized protein</fullName>
    </submittedName>
</protein>
<dbReference type="AlphaFoldDB" id="A0A4Z1T4E3"/>
<comment type="caution">
    <text evidence="2">The sequence shown here is derived from an EMBL/GenBank/DDBJ whole genome shotgun (WGS) entry which is preliminary data.</text>
</comment>
<reference evidence="2 3" key="1">
    <citation type="submission" date="2019-05" db="EMBL/GenBank/DDBJ databases">
        <title>The compact genome of Giardia muris reveals important steps in the evolution of intestinal protozoan parasites.</title>
        <authorList>
            <person name="Xu F."/>
            <person name="Jimenez-Gonzalez A."/>
            <person name="Einarsson E."/>
            <person name="Astvaldsson A."/>
            <person name="Peirasmaki D."/>
            <person name="Eckmann L."/>
            <person name="Andersson J.O."/>
            <person name="Svard S.G."/>
            <person name="Jerlstrom-Hultqvist J."/>
        </authorList>
    </citation>
    <scope>NUCLEOTIDE SEQUENCE [LARGE SCALE GENOMIC DNA]</scope>
    <source>
        <strain evidence="2 3">Roberts-Thomson</strain>
    </source>
</reference>
<evidence type="ECO:0000313" key="2">
    <source>
        <dbReference type="EMBL" id="TNJ30538.1"/>
    </source>
</evidence>
<accession>A0A4Z1T4E3</accession>
<evidence type="ECO:0000256" key="1">
    <source>
        <dbReference type="SAM" id="Coils"/>
    </source>
</evidence>
<dbReference type="VEuPathDB" id="GiardiaDB:GMRT_12305"/>
<keyword evidence="1" id="KW-0175">Coiled coil</keyword>
<sequence>MDFGRPDASARAPDAIQPELYRWLAAHFGTPSPQRVIEAILETEAARGLLEDAQQAQHSLVASLRQQNRQLAEQLTRMQRELESAVSTAHARALSTVERRLLHTLQTSLAASPATIRSLLATEDSVARLEAIVRCVAEASAALFTELQSLEDQLDGYHQGSEKDSDTELIQAREELTVLRQALQAEERHSAALEARAATLEADYSILQAKVTNRSADVDVINVGIDACEPFTDHQAEVETVETVEIWVQTELTSGDYDLLSRRCEELQSSVCRVRKDLADARREALTRTEESMKEVLETIDFSMQADYKPELVDFGIDALEFETPIHEVDEKVPYPCDLAVSKITLEMESQTENVLIIDKEIQTDDVIDIESEETVIEGIPSYLTRRICRFISILENTDTTIDEATIKEEARRLRTYLGQEELEYKGSCACQTESQPALYAPDPSCPDFAEQMLQFQTTLQSLYATVTQNQATANRDINLEDLAVTLRDQLLESLTNPQPTQFKAVPQAVDFTVITEDVRDCDKTMQSLNKKRGYGGRSPKSLLSFWK</sequence>
<dbReference type="Proteomes" id="UP000315496">
    <property type="component" value="Chromosome 1"/>
</dbReference>
<feature type="coiled-coil region" evidence="1">
    <location>
        <begin position="169"/>
        <end position="210"/>
    </location>
</feature>
<proteinExistence type="predicted"/>
<dbReference type="EMBL" id="VDLU01000001">
    <property type="protein sequence ID" value="TNJ30538.1"/>
    <property type="molecule type" value="Genomic_DNA"/>
</dbReference>
<keyword evidence="3" id="KW-1185">Reference proteome</keyword>
<gene>
    <name evidence="2" type="ORF">GMRT_12305</name>
</gene>
<dbReference type="OrthoDB" id="10257013at2759"/>
<organism evidence="2 3">
    <name type="scientific">Giardia muris</name>
    <dbReference type="NCBI Taxonomy" id="5742"/>
    <lineage>
        <taxon>Eukaryota</taxon>
        <taxon>Metamonada</taxon>
        <taxon>Diplomonadida</taxon>
        <taxon>Hexamitidae</taxon>
        <taxon>Giardiinae</taxon>
        <taxon>Giardia</taxon>
    </lineage>
</organism>